<evidence type="ECO:0000256" key="9">
    <source>
        <dbReference type="HAMAP-Rule" id="MF_01023"/>
    </source>
</evidence>
<evidence type="ECO:0000256" key="2">
    <source>
        <dbReference type="ARBA" id="ARBA00005011"/>
    </source>
</evidence>
<proteinExistence type="inferred from homology"/>
<evidence type="ECO:0000256" key="3">
    <source>
        <dbReference type="ARBA" id="ARBA00007970"/>
    </source>
</evidence>
<dbReference type="GO" id="GO:0004400">
    <property type="term" value="F:histidinol-phosphate transaminase activity"/>
    <property type="evidence" value="ECO:0007669"/>
    <property type="project" value="UniProtKB-UniRule"/>
</dbReference>
<organism evidence="11 12">
    <name type="scientific">Derxia gummosa DSM 723</name>
    <dbReference type="NCBI Taxonomy" id="1121388"/>
    <lineage>
        <taxon>Bacteria</taxon>
        <taxon>Pseudomonadati</taxon>
        <taxon>Pseudomonadota</taxon>
        <taxon>Betaproteobacteria</taxon>
        <taxon>Burkholderiales</taxon>
        <taxon>Alcaligenaceae</taxon>
        <taxon>Derxia</taxon>
    </lineage>
</organism>
<dbReference type="RefSeq" id="WP_028311004.1">
    <property type="nucleotide sequence ID" value="NZ_AXWS01000008.1"/>
</dbReference>
<comment type="cofactor">
    <cofactor evidence="1 9">
        <name>pyridoxal 5'-phosphate</name>
        <dbReference type="ChEBI" id="CHEBI:597326"/>
    </cofactor>
</comment>
<dbReference type="InterPro" id="IPR015424">
    <property type="entry name" value="PyrdxlP-dep_Trfase"/>
</dbReference>
<sequence length="373" mass="40134">MSNQLNVPVPAYIKAIAPYVGGRPIAEVAREFGLDEAKIVKLASNENPLGFPASAERAMQKAVADLARYPDGNAHDLKAGLARRFGVPMDWITLGAGSNDILILAAHAFMQPGASAVYAKHSFVVYALATQETGGRAIVVPATADFGHDLPAMLAAIEADTRIVYLANPNNPTGTFLPPAEIDVFLAKVPSNVVVVLDEAYNEYLAPELRFDSTDWVRRFPNLIVSRTFSKAYGLAGLRVGYAIAQPEVTDLLNRIRQPFNVNTLAQAAALAVIDDADFLQRSYEVNRAGYGQLTAAFEKLGLRYVPSYGNFVLVKVGEDAGAGARVNLALLKRGIIVRPVGNYDLPEWLRVSIGLPEENAAFIAALEAVLEG</sequence>
<dbReference type="NCBIfam" id="TIGR01141">
    <property type="entry name" value="hisC"/>
    <property type="match status" value="1"/>
</dbReference>
<dbReference type="CDD" id="cd00609">
    <property type="entry name" value="AAT_like"/>
    <property type="match status" value="1"/>
</dbReference>
<dbReference type="PROSITE" id="PS00599">
    <property type="entry name" value="AA_TRANSFER_CLASS_2"/>
    <property type="match status" value="1"/>
</dbReference>
<dbReference type="GO" id="GO:0000105">
    <property type="term" value="P:L-histidine biosynthetic process"/>
    <property type="evidence" value="ECO:0007669"/>
    <property type="project" value="UniProtKB-UniRule"/>
</dbReference>
<comment type="similarity">
    <text evidence="3 9">Belongs to the class-II pyridoxal-phosphate-dependent aminotransferase family. Histidinol-phosphate aminotransferase subfamily.</text>
</comment>
<evidence type="ECO:0000256" key="7">
    <source>
        <dbReference type="ARBA" id="ARBA00022898"/>
    </source>
</evidence>
<name>A0A8B6X3S4_9BURK</name>
<feature type="domain" description="Aminotransferase class I/classII large" evidence="10">
    <location>
        <begin position="38"/>
        <end position="361"/>
    </location>
</feature>
<dbReference type="HAMAP" id="MF_01023">
    <property type="entry name" value="HisC_aminotrans_2"/>
    <property type="match status" value="1"/>
</dbReference>
<evidence type="ECO:0000313" key="12">
    <source>
        <dbReference type="RefSeq" id="WP_028311004.1"/>
    </source>
</evidence>
<dbReference type="Proteomes" id="UP000675920">
    <property type="component" value="Unplaced"/>
</dbReference>
<gene>
    <name evidence="9 12" type="primary">hisC</name>
</gene>
<dbReference type="InterPro" id="IPR050106">
    <property type="entry name" value="HistidinolP_aminotransfase"/>
</dbReference>
<evidence type="ECO:0000256" key="1">
    <source>
        <dbReference type="ARBA" id="ARBA00001933"/>
    </source>
</evidence>
<dbReference type="OrthoDB" id="9813612at2"/>
<dbReference type="AlphaFoldDB" id="A0A8B6X3S4"/>
<comment type="subunit">
    <text evidence="4 9">Homodimer.</text>
</comment>
<accession>A0A8B6X3S4</accession>
<reference evidence="12" key="1">
    <citation type="submission" date="2025-08" db="UniProtKB">
        <authorList>
            <consortium name="RefSeq"/>
        </authorList>
    </citation>
    <scope>IDENTIFICATION</scope>
</reference>
<dbReference type="GO" id="GO:0030170">
    <property type="term" value="F:pyridoxal phosphate binding"/>
    <property type="evidence" value="ECO:0007669"/>
    <property type="project" value="InterPro"/>
</dbReference>
<evidence type="ECO:0000313" key="11">
    <source>
        <dbReference type="Proteomes" id="UP000675920"/>
    </source>
</evidence>
<dbReference type="InterPro" id="IPR015422">
    <property type="entry name" value="PyrdxlP-dep_Trfase_small"/>
</dbReference>
<keyword evidence="9" id="KW-0028">Amino-acid biosynthesis</keyword>
<dbReference type="EC" id="2.6.1.9" evidence="9"/>
<keyword evidence="6 9" id="KW-0808">Transferase</keyword>
<comment type="pathway">
    <text evidence="2 9">Amino-acid biosynthesis; L-histidine biosynthesis; L-histidine from 5-phospho-alpha-D-ribose 1-diphosphate: step 7/9.</text>
</comment>
<dbReference type="Gene3D" id="3.90.1150.10">
    <property type="entry name" value="Aspartate Aminotransferase, domain 1"/>
    <property type="match status" value="1"/>
</dbReference>
<feature type="modified residue" description="N6-(pyridoxal phosphate)lysine" evidence="9">
    <location>
        <position position="231"/>
    </location>
</feature>
<dbReference type="Gene3D" id="3.40.640.10">
    <property type="entry name" value="Type I PLP-dependent aspartate aminotransferase-like (Major domain)"/>
    <property type="match status" value="1"/>
</dbReference>
<comment type="catalytic activity">
    <reaction evidence="8 9">
        <text>L-histidinol phosphate + 2-oxoglutarate = 3-(imidazol-4-yl)-2-oxopropyl phosphate + L-glutamate</text>
        <dbReference type="Rhea" id="RHEA:23744"/>
        <dbReference type="ChEBI" id="CHEBI:16810"/>
        <dbReference type="ChEBI" id="CHEBI:29985"/>
        <dbReference type="ChEBI" id="CHEBI:57766"/>
        <dbReference type="ChEBI" id="CHEBI:57980"/>
        <dbReference type="EC" id="2.6.1.9"/>
    </reaction>
</comment>
<dbReference type="InterPro" id="IPR004839">
    <property type="entry name" value="Aminotransferase_I/II_large"/>
</dbReference>
<evidence type="ECO:0000259" key="10">
    <source>
        <dbReference type="Pfam" id="PF00155"/>
    </source>
</evidence>
<evidence type="ECO:0000256" key="8">
    <source>
        <dbReference type="ARBA" id="ARBA00047481"/>
    </source>
</evidence>
<dbReference type="SUPFAM" id="SSF53383">
    <property type="entry name" value="PLP-dependent transferases"/>
    <property type="match status" value="1"/>
</dbReference>
<evidence type="ECO:0000256" key="4">
    <source>
        <dbReference type="ARBA" id="ARBA00011738"/>
    </source>
</evidence>
<dbReference type="InterPro" id="IPR005861">
    <property type="entry name" value="HisP_aminotrans"/>
</dbReference>
<dbReference type="InterPro" id="IPR015421">
    <property type="entry name" value="PyrdxlP-dep_Trfase_major"/>
</dbReference>
<keyword evidence="5 9" id="KW-0032">Aminotransferase</keyword>
<dbReference type="UniPathway" id="UPA00031">
    <property type="reaction ID" value="UER00012"/>
</dbReference>
<dbReference type="InterPro" id="IPR001917">
    <property type="entry name" value="Aminotrans_II_pyridoxalP_BS"/>
</dbReference>
<dbReference type="Pfam" id="PF00155">
    <property type="entry name" value="Aminotran_1_2"/>
    <property type="match status" value="1"/>
</dbReference>
<evidence type="ECO:0000256" key="5">
    <source>
        <dbReference type="ARBA" id="ARBA00022576"/>
    </source>
</evidence>
<protein>
    <recommendedName>
        <fullName evidence="9">Histidinol-phosphate aminotransferase</fullName>
        <ecNumber evidence="9">2.6.1.9</ecNumber>
    </recommendedName>
    <alternativeName>
        <fullName evidence="9">Imidazole acetol-phosphate transaminase</fullName>
    </alternativeName>
</protein>
<dbReference type="PANTHER" id="PTHR43643">
    <property type="entry name" value="HISTIDINOL-PHOSPHATE AMINOTRANSFERASE 2"/>
    <property type="match status" value="1"/>
</dbReference>
<keyword evidence="7 9" id="KW-0663">Pyridoxal phosphate</keyword>
<keyword evidence="11" id="KW-1185">Reference proteome</keyword>
<dbReference type="PANTHER" id="PTHR43643:SF3">
    <property type="entry name" value="HISTIDINOL-PHOSPHATE AMINOTRANSFERASE"/>
    <property type="match status" value="1"/>
</dbReference>
<evidence type="ECO:0000256" key="6">
    <source>
        <dbReference type="ARBA" id="ARBA00022679"/>
    </source>
</evidence>
<keyword evidence="9" id="KW-0368">Histidine biosynthesis</keyword>